<organism evidence="2 3">
    <name type="scientific">Protea cynaroides</name>
    <dbReference type="NCBI Taxonomy" id="273540"/>
    <lineage>
        <taxon>Eukaryota</taxon>
        <taxon>Viridiplantae</taxon>
        <taxon>Streptophyta</taxon>
        <taxon>Embryophyta</taxon>
        <taxon>Tracheophyta</taxon>
        <taxon>Spermatophyta</taxon>
        <taxon>Magnoliopsida</taxon>
        <taxon>Proteales</taxon>
        <taxon>Proteaceae</taxon>
        <taxon>Protea</taxon>
    </lineage>
</organism>
<comment type="caution">
    <text evidence="2">The sequence shown here is derived from an EMBL/GenBank/DDBJ whole genome shotgun (WGS) entry which is preliminary data.</text>
</comment>
<dbReference type="AlphaFoldDB" id="A0A9Q0KKP2"/>
<reference evidence="2" key="1">
    <citation type="journal article" date="2023" name="Plant J.">
        <title>The genome of the king protea, Protea cynaroides.</title>
        <authorList>
            <person name="Chang J."/>
            <person name="Duong T.A."/>
            <person name="Schoeman C."/>
            <person name="Ma X."/>
            <person name="Roodt D."/>
            <person name="Barker N."/>
            <person name="Li Z."/>
            <person name="Van de Peer Y."/>
            <person name="Mizrachi E."/>
        </authorList>
    </citation>
    <scope>NUCLEOTIDE SEQUENCE</scope>
    <source>
        <tissue evidence="2">Young leaves</tissue>
    </source>
</reference>
<dbReference type="Proteomes" id="UP001141806">
    <property type="component" value="Unassembled WGS sequence"/>
</dbReference>
<protein>
    <submittedName>
        <fullName evidence="2">Uncharacterized protein</fullName>
    </submittedName>
</protein>
<evidence type="ECO:0000313" key="2">
    <source>
        <dbReference type="EMBL" id="KAJ4972259.1"/>
    </source>
</evidence>
<accession>A0A9Q0KKP2</accession>
<sequence>MSTGGYRPLMSGAGVLDGRKGYGRGSGANPNLMELEGNQNTRKPAVDLSSHQGLSVAVAQRRPRDGLSTTNVLERPVVDLGASFVQLGLDGRAQREGRHRLYKRSYRSVRKEVRVGLHQYKGFDGIPVCKTQWLFLCSAWGWKDRLPRLWEDC</sequence>
<gene>
    <name evidence="2" type="ORF">NE237_005358</name>
</gene>
<keyword evidence="3" id="KW-1185">Reference proteome</keyword>
<feature type="region of interest" description="Disordered" evidence="1">
    <location>
        <begin position="1"/>
        <end position="36"/>
    </location>
</feature>
<evidence type="ECO:0000256" key="1">
    <source>
        <dbReference type="SAM" id="MobiDB-lite"/>
    </source>
</evidence>
<dbReference type="EMBL" id="JAMYWD010000005">
    <property type="protein sequence ID" value="KAJ4972259.1"/>
    <property type="molecule type" value="Genomic_DNA"/>
</dbReference>
<evidence type="ECO:0000313" key="3">
    <source>
        <dbReference type="Proteomes" id="UP001141806"/>
    </source>
</evidence>
<proteinExistence type="predicted"/>
<name>A0A9Q0KKP2_9MAGN</name>